<keyword evidence="2" id="KW-0813">Transport</keyword>
<dbReference type="NCBIfam" id="TIGR01410">
    <property type="entry name" value="tatB"/>
    <property type="match status" value="1"/>
</dbReference>
<dbReference type="InterPro" id="IPR018448">
    <property type="entry name" value="TatB"/>
</dbReference>
<evidence type="ECO:0000256" key="8">
    <source>
        <dbReference type="ARBA" id="ARBA00023136"/>
    </source>
</evidence>
<keyword evidence="4" id="KW-0812">Transmembrane</keyword>
<dbReference type="Gene3D" id="1.20.5.3310">
    <property type="match status" value="1"/>
</dbReference>
<evidence type="ECO:0000256" key="7">
    <source>
        <dbReference type="ARBA" id="ARBA00023010"/>
    </source>
</evidence>
<evidence type="ECO:0000256" key="6">
    <source>
        <dbReference type="ARBA" id="ARBA00022989"/>
    </source>
</evidence>
<dbReference type="RefSeq" id="WP_091521264.1">
    <property type="nucleotide sequence ID" value="NZ_LT629772.1"/>
</dbReference>
<dbReference type="NCBIfam" id="NF002377">
    <property type="entry name" value="PRK01371.1-4"/>
    <property type="match status" value="1"/>
</dbReference>
<sequence length="149" mass="15551">MLDIGAPELLLLAVIAVIVFGPDKLPVMARKAAAALKYVRGMAGNAQNQLKTELGADFDDVDFRDLNPKAFVTKHLFADVQPMVSDVKDDLAQITSLSKGTVSDATAAIDEAKSGGTRKQISTGNGVTATVVPALAGPRISTPFDPDAT</sequence>
<name>A0A1H1Q758_9ACTN</name>
<proteinExistence type="predicted"/>
<evidence type="ECO:0000256" key="3">
    <source>
        <dbReference type="ARBA" id="ARBA00022475"/>
    </source>
</evidence>
<keyword evidence="8" id="KW-0472">Membrane</keyword>
<dbReference type="PANTHER" id="PTHR33162:SF1">
    <property type="entry name" value="SEC-INDEPENDENT PROTEIN TRANSLOCASE PROTEIN TATA, CHLOROPLASTIC"/>
    <property type="match status" value="1"/>
</dbReference>
<evidence type="ECO:0000256" key="1">
    <source>
        <dbReference type="ARBA" id="ARBA00004167"/>
    </source>
</evidence>
<keyword evidence="3" id="KW-1003">Cell membrane</keyword>
<dbReference type="Pfam" id="PF02416">
    <property type="entry name" value="TatA_B_E"/>
    <property type="match status" value="1"/>
</dbReference>
<gene>
    <name evidence="9" type="ORF">SAMN04489812_1164</name>
</gene>
<dbReference type="InterPro" id="IPR003369">
    <property type="entry name" value="TatA/B/E"/>
</dbReference>
<evidence type="ECO:0000256" key="2">
    <source>
        <dbReference type="ARBA" id="ARBA00022448"/>
    </source>
</evidence>
<keyword evidence="7" id="KW-0811">Translocation</keyword>
<dbReference type="PRINTS" id="PR01506">
    <property type="entry name" value="TATBPROTEIN"/>
</dbReference>
<evidence type="ECO:0000313" key="9">
    <source>
        <dbReference type="EMBL" id="SDS19240.1"/>
    </source>
</evidence>
<keyword evidence="5" id="KW-0653">Protein transport</keyword>
<dbReference type="AlphaFoldDB" id="A0A1H1Q758"/>
<dbReference type="PANTHER" id="PTHR33162">
    <property type="entry name" value="SEC-INDEPENDENT PROTEIN TRANSLOCASE PROTEIN TATA, CHLOROPLASTIC"/>
    <property type="match status" value="1"/>
</dbReference>
<evidence type="ECO:0000313" key="10">
    <source>
        <dbReference type="Proteomes" id="UP000199103"/>
    </source>
</evidence>
<reference evidence="9 10" key="1">
    <citation type="submission" date="2016-10" db="EMBL/GenBank/DDBJ databases">
        <authorList>
            <person name="de Groot N.N."/>
        </authorList>
    </citation>
    <scope>NUCLEOTIDE SEQUENCE [LARGE SCALE GENOMIC DNA]</scope>
    <source>
        <strain evidence="9 10">DSM 21800</strain>
    </source>
</reference>
<evidence type="ECO:0000256" key="4">
    <source>
        <dbReference type="ARBA" id="ARBA00022692"/>
    </source>
</evidence>
<evidence type="ECO:0000256" key="5">
    <source>
        <dbReference type="ARBA" id="ARBA00022927"/>
    </source>
</evidence>
<dbReference type="EMBL" id="LT629772">
    <property type="protein sequence ID" value="SDS19240.1"/>
    <property type="molecule type" value="Genomic_DNA"/>
</dbReference>
<dbReference type="GO" id="GO:0016020">
    <property type="term" value="C:membrane"/>
    <property type="evidence" value="ECO:0007669"/>
    <property type="project" value="UniProtKB-SubCell"/>
</dbReference>
<accession>A0A1H1Q758</accession>
<dbReference type="Proteomes" id="UP000199103">
    <property type="component" value="Chromosome I"/>
</dbReference>
<protein>
    <submittedName>
        <fullName evidence="9">Sec-independent protein translocase protein TatB</fullName>
    </submittedName>
</protein>
<dbReference type="STRING" id="630515.SAMN04489812_1164"/>
<keyword evidence="10" id="KW-1185">Reference proteome</keyword>
<organism evidence="9 10">
    <name type="scientific">Microlunatus soli</name>
    <dbReference type="NCBI Taxonomy" id="630515"/>
    <lineage>
        <taxon>Bacteria</taxon>
        <taxon>Bacillati</taxon>
        <taxon>Actinomycetota</taxon>
        <taxon>Actinomycetes</taxon>
        <taxon>Propionibacteriales</taxon>
        <taxon>Propionibacteriaceae</taxon>
        <taxon>Microlunatus</taxon>
    </lineage>
</organism>
<dbReference type="GO" id="GO:0008320">
    <property type="term" value="F:protein transmembrane transporter activity"/>
    <property type="evidence" value="ECO:0007669"/>
    <property type="project" value="InterPro"/>
</dbReference>
<keyword evidence="6" id="KW-1133">Transmembrane helix</keyword>
<dbReference type="GO" id="GO:0043953">
    <property type="term" value="P:protein transport by the Tat complex"/>
    <property type="evidence" value="ECO:0007669"/>
    <property type="project" value="InterPro"/>
</dbReference>
<dbReference type="OrthoDB" id="3267321at2"/>
<comment type="subcellular location">
    <subcellularLocation>
        <location evidence="1">Membrane</location>
        <topology evidence="1">Single-pass membrane protein</topology>
    </subcellularLocation>
</comment>